<keyword evidence="5 6" id="KW-0472">Membrane</keyword>
<dbReference type="PANTHER" id="PTHR23531">
    <property type="entry name" value="QUINOLENE RESISTANCE PROTEIN NORA"/>
    <property type="match status" value="1"/>
</dbReference>
<organism evidence="8 9">
    <name type="scientific">Veillonella absiana</name>
    <dbReference type="NCBI Taxonomy" id="3079305"/>
    <lineage>
        <taxon>Bacteria</taxon>
        <taxon>Bacillati</taxon>
        <taxon>Bacillota</taxon>
        <taxon>Negativicutes</taxon>
        <taxon>Veillonellales</taxon>
        <taxon>Veillonellaceae</taxon>
        <taxon>Veillonella</taxon>
    </lineage>
</organism>
<evidence type="ECO:0000256" key="1">
    <source>
        <dbReference type="ARBA" id="ARBA00004651"/>
    </source>
</evidence>
<evidence type="ECO:0000256" key="5">
    <source>
        <dbReference type="ARBA" id="ARBA00023136"/>
    </source>
</evidence>
<sequence>MNKRTILILSTSLFFFIMGAFNFVSSMGEIFFLRGIHGIIFALATTVVSTLAVIVLPKHRKGEGINMFAVFSNIAMVLGASYWFIGT</sequence>
<dbReference type="PANTHER" id="PTHR23531:SF2">
    <property type="entry name" value="PERMEASE"/>
    <property type="match status" value="1"/>
</dbReference>
<dbReference type="InterPro" id="IPR052714">
    <property type="entry name" value="MFS_Exporter"/>
</dbReference>
<dbReference type="InterPro" id="IPR020846">
    <property type="entry name" value="MFS_dom"/>
</dbReference>
<evidence type="ECO:0000313" key="9">
    <source>
        <dbReference type="Proteomes" id="UP001272515"/>
    </source>
</evidence>
<dbReference type="Gene3D" id="1.20.1250.20">
    <property type="entry name" value="MFS general substrate transporter like domains"/>
    <property type="match status" value="1"/>
</dbReference>
<name>A0ABU3ZA06_9FIRM</name>
<feature type="transmembrane region" description="Helical" evidence="6">
    <location>
        <begin position="36"/>
        <end position="56"/>
    </location>
</feature>
<comment type="subcellular location">
    <subcellularLocation>
        <location evidence="1">Cell membrane</location>
        <topology evidence="1">Multi-pass membrane protein</topology>
    </subcellularLocation>
</comment>
<evidence type="ECO:0000256" key="4">
    <source>
        <dbReference type="ARBA" id="ARBA00022989"/>
    </source>
</evidence>
<comment type="caution">
    <text evidence="8">The sequence shown here is derived from an EMBL/GenBank/DDBJ whole genome shotgun (WGS) entry which is preliminary data.</text>
</comment>
<dbReference type="InterPro" id="IPR036259">
    <property type="entry name" value="MFS_trans_sf"/>
</dbReference>
<evidence type="ECO:0000256" key="2">
    <source>
        <dbReference type="ARBA" id="ARBA00022448"/>
    </source>
</evidence>
<feature type="domain" description="Major facilitator superfamily (MFS) profile" evidence="7">
    <location>
        <begin position="1"/>
        <end position="87"/>
    </location>
</feature>
<dbReference type="Proteomes" id="UP001272515">
    <property type="component" value="Unassembled WGS sequence"/>
</dbReference>
<evidence type="ECO:0000313" key="8">
    <source>
        <dbReference type="EMBL" id="MDV5088753.1"/>
    </source>
</evidence>
<proteinExistence type="predicted"/>
<dbReference type="RefSeq" id="WP_411040755.1">
    <property type="nucleotide sequence ID" value="NZ_JAWJZA010000019.1"/>
</dbReference>
<keyword evidence="4 6" id="KW-1133">Transmembrane helix</keyword>
<protein>
    <recommendedName>
        <fullName evidence="7">Major facilitator superfamily (MFS) profile domain-containing protein</fullName>
    </recommendedName>
</protein>
<accession>A0ABU3ZA06</accession>
<evidence type="ECO:0000256" key="6">
    <source>
        <dbReference type="SAM" id="Phobius"/>
    </source>
</evidence>
<reference evidence="8 9" key="1">
    <citation type="submission" date="2023-10" db="EMBL/GenBank/DDBJ databases">
        <title>Veillonella sp. nov., isolated from a pig farm feces dump.</title>
        <authorList>
            <person name="Chang Y.-H."/>
        </authorList>
    </citation>
    <scope>NUCLEOTIDE SEQUENCE [LARGE SCALE GENOMIC DNA]</scope>
    <source>
        <strain evidence="8 9">YH-vei2233</strain>
    </source>
</reference>
<keyword evidence="9" id="KW-1185">Reference proteome</keyword>
<dbReference type="EMBL" id="JAWJZB010000008">
    <property type="protein sequence ID" value="MDV5088753.1"/>
    <property type="molecule type" value="Genomic_DNA"/>
</dbReference>
<gene>
    <name evidence="8" type="ORF">RVY80_07855</name>
</gene>
<dbReference type="SUPFAM" id="SSF103473">
    <property type="entry name" value="MFS general substrate transporter"/>
    <property type="match status" value="1"/>
</dbReference>
<feature type="transmembrane region" description="Helical" evidence="6">
    <location>
        <begin position="68"/>
        <end position="85"/>
    </location>
</feature>
<dbReference type="PROSITE" id="PS50850">
    <property type="entry name" value="MFS"/>
    <property type="match status" value="1"/>
</dbReference>
<evidence type="ECO:0000256" key="3">
    <source>
        <dbReference type="ARBA" id="ARBA00022692"/>
    </source>
</evidence>
<evidence type="ECO:0000259" key="7">
    <source>
        <dbReference type="PROSITE" id="PS50850"/>
    </source>
</evidence>
<keyword evidence="2" id="KW-0813">Transport</keyword>
<keyword evidence="3 6" id="KW-0812">Transmembrane</keyword>